<dbReference type="Pfam" id="PF14200">
    <property type="entry name" value="RicinB_lectin_2"/>
    <property type="match status" value="1"/>
</dbReference>
<dbReference type="CDD" id="cd00161">
    <property type="entry name" value="beta-trefoil_Ricin-like"/>
    <property type="match status" value="1"/>
</dbReference>
<dbReference type="InterPro" id="IPR035992">
    <property type="entry name" value="Ricin_B-like_lectins"/>
</dbReference>
<name>A0A6L9QG28_9ACTN</name>
<dbReference type="EMBL" id="JAAGLI010000386">
    <property type="protein sequence ID" value="NEA23976.1"/>
    <property type="molecule type" value="Genomic_DNA"/>
</dbReference>
<sequence length="89" mass="9563">MVPQCRPEIVNVASGKCLAIGSGNPDNGIPVVQWEELDSDSQRWVVDPSTGLIQNVRTGKYMAVGGSSTENGAPVIQWEATGSDGQRWY</sequence>
<dbReference type="RefSeq" id="WP_163056841.1">
    <property type="nucleotide sequence ID" value="NZ_JAAGLI010000386.1"/>
</dbReference>
<proteinExistence type="predicted"/>
<accession>A0A6L9QG28</accession>
<evidence type="ECO:0000259" key="1">
    <source>
        <dbReference type="Pfam" id="PF14200"/>
    </source>
</evidence>
<reference evidence="2 3" key="1">
    <citation type="submission" date="2020-01" db="EMBL/GenBank/DDBJ databases">
        <title>Insect and environment-associated Actinomycetes.</title>
        <authorList>
            <person name="Currrie C."/>
            <person name="Chevrette M."/>
            <person name="Carlson C."/>
            <person name="Stubbendieck R."/>
            <person name="Wendt-Pienkowski E."/>
        </authorList>
    </citation>
    <scope>NUCLEOTIDE SEQUENCE [LARGE SCALE GENOMIC DNA]</scope>
    <source>
        <strain evidence="2 3">SID10258</strain>
    </source>
</reference>
<dbReference type="Gene3D" id="2.80.10.50">
    <property type="match status" value="2"/>
</dbReference>
<dbReference type="InterPro" id="IPR000772">
    <property type="entry name" value="Ricin_B_lectin"/>
</dbReference>
<dbReference type="Proteomes" id="UP000475532">
    <property type="component" value="Unassembled WGS sequence"/>
</dbReference>
<evidence type="ECO:0000313" key="3">
    <source>
        <dbReference type="Proteomes" id="UP000475532"/>
    </source>
</evidence>
<dbReference type="PROSITE" id="PS50231">
    <property type="entry name" value="RICIN_B_LECTIN"/>
    <property type="match status" value="1"/>
</dbReference>
<dbReference type="AlphaFoldDB" id="A0A6L9QG28"/>
<protein>
    <submittedName>
        <fullName evidence="2">RICIN domain-containing protein</fullName>
    </submittedName>
</protein>
<dbReference type="SUPFAM" id="SSF50370">
    <property type="entry name" value="Ricin B-like lectins"/>
    <property type="match status" value="1"/>
</dbReference>
<comment type="caution">
    <text evidence="2">The sequence shown here is derived from an EMBL/GenBank/DDBJ whole genome shotgun (WGS) entry which is preliminary data.</text>
</comment>
<evidence type="ECO:0000313" key="2">
    <source>
        <dbReference type="EMBL" id="NEA23976.1"/>
    </source>
</evidence>
<organism evidence="2 3">
    <name type="scientific">Actinomadura bangladeshensis</name>
    <dbReference type="NCBI Taxonomy" id="453573"/>
    <lineage>
        <taxon>Bacteria</taxon>
        <taxon>Bacillati</taxon>
        <taxon>Actinomycetota</taxon>
        <taxon>Actinomycetes</taxon>
        <taxon>Streptosporangiales</taxon>
        <taxon>Thermomonosporaceae</taxon>
        <taxon>Actinomadura</taxon>
    </lineage>
</organism>
<feature type="domain" description="Ricin B lectin" evidence="1">
    <location>
        <begin position="8"/>
        <end position="78"/>
    </location>
</feature>
<gene>
    <name evidence="2" type="ORF">G3I70_15990</name>
</gene>